<dbReference type="PANTHER" id="PTHR11552">
    <property type="entry name" value="GLUCOSE-METHANOL-CHOLINE GMC OXIDOREDUCTASE"/>
    <property type="match status" value="1"/>
</dbReference>
<dbReference type="PANTHER" id="PTHR11552:SF147">
    <property type="entry name" value="CHOLINE DEHYDROGENASE, MITOCHONDRIAL"/>
    <property type="match status" value="1"/>
</dbReference>
<evidence type="ECO:0000256" key="6">
    <source>
        <dbReference type="RuleBase" id="RU003968"/>
    </source>
</evidence>
<evidence type="ECO:0000256" key="2">
    <source>
        <dbReference type="ARBA" id="ARBA00010790"/>
    </source>
</evidence>
<evidence type="ECO:0000259" key="8">
    <source>
        <dbReference type="PROSITE" id="PS00624"/>
    </source>
</evidence>
<dbReference type="PROSITE" id="PS00624">
    <property type="entry name" value="GMC_OXRED_2"/>
    <property type="match status" value="1"/>
</dbReference>
<reference evidence="9 10" key="1">
    <citation type="submission" date="2020-06" db="EMBL/GenBank/DDBJ databases">
        <authorList>
            <person name="Grouzdev D.S."/>
        </authorList>
    </citation>
    <scope>NUCLEOTIDE SEQUENCE [LARGE SCALE GENOMIC DNA]</scope>
    <source>
        <strain evidence="9 10">HO-A22</strain>
    </source>
</reference>
<dbReference type="PROSITE" id="PS00623">
    <property type="entry name" value="GMC_OXRED_1"/>
    <property type="match status" value="1"/>
</dbReference>
<proteinExistence type="inferred from homology"/>
<evidence type="ECO:0000256" key="1">
    <source>
        <dbReference type="ARBA" id="ARBA00001974"/>
    </source>
</evidence>
<feature type="binding site" evidence="5">
    <location>
        <position position="219"/>
    </location>
    <ligand>
        <name>FAD</name>
        <dbReference type="ChEBI" id="CHEBI:57692"/>
    </ligand>
</feature>
<dbReference type="Pfam" id="PF00732">
    <property type="entry name" value="GMC_oxred_N"/>
    <property type="match status" value="1"/>
</dbReference>
<feature type="domain" description="Glucose-methanol-choline oxidoreductase N-terminal" evidence="7">
    <location>
        <begin position="83"/>
        <end position="106"/>
    </location>
</feature>
<keyword evidence="10" id="KW-1185">Reference proteome</keyword>
<keyword evidence="3 6" id="KW-0285">Flavoprotein</keyword>
<dbReference type="Gene3D" id="3.50.50.60">
    <property type="entry name" value="FAD/NAD(P)-binding domain"/>
    <property type="match status" value="1"/>
</dbReference>
<dbReference type="Gene3D" id="3.30.560.10">
    <property type="entry name" value="Glucose Oxidase, domain 3"/>
    <property type="match status" value="1"/>
</dbReference>
<dbReference type="InterPro" id="IPR036188">
    <property type="entry name" value="FAD/NAD-bd_sf"/>
</dbReference>
<dbReference type="SUPFAM" id="SSF51905">
    <property type="entry name" value="FAD/NAD(P)-binding domain"/>
    <property type="match status" value="1"/>
</dbReference>
<name>A0A7Y6QAI5_9HYPH</name>
<accession>A0A7Y6QAI5</accession>
<keyword evidence="4 5" id="KW-0274">FAD</keyword>
<dbReference type="InterPro" id="IPR000172">
    <property type="entry name" value="GMC_OxRdtase_N"/>
</dbReference>
<feature type="domain" description="Glucose-methanol-choline oxidoreductase N-terminal" evidence="8">
    <location>
        <begin position="254"/>
        <end position="268"/>
    </location>
</feature>
<feature type="binding site" evidence="5">
    <location>
        <position position="85"/>
    </location>
    <ligand>
        <name>FAD</name>
        <dbReference type="ChEBI" id="CHEBI:57692"/>
    </ligand>
</feature>
<evidence type="ECO:0000259" key="7">
    <source>
        <dbReference type="PROSITE" id="PS00623"/>
    </source>
</evidence>
<dbReference type="GO" id="GO:0050660">
    <property type="term" value="F:flavin adenine dinucleotide binding"/>
    <property type="evidence" value="ECO:0007669"/>
    <property type="project" value="InterPro"/>
</dbReference>
<dbReference type="SUPFAM" id="SSF54373">
    <property type="entry name" value="FAD-linked reductases, C-terminal domain"/>
    <property type="match status" value="1"/>
</dbReference>
<dbReference type="GO" id="GO:0016614">
    <property type="term" value="F:oxidoreductase activity, acting on CH-OH group of donors"/>
    <property type="evidence" value="ECO:0007669"/>
    <property type="project" value="InterPro"/>
</dbReference>
<organism evidence="9 10">
    <name type="scientific">Ensifer oleiphilus</name>
    <dbReference type="NCBI Taxonomy" id="2742698"/>
    <lineage>
        <taxon>Bacteria</taxon>
        <taxon>Pseudomonadati</taxon>
        <taxon>Pseudomonadota</taxon>
        <taxon>Alphaproteobacteria</taxon>
        <taxon>Hyphomicrobiales</taxon>
        <taxon>Rhizobiaceae</taxon>
        <taxon>Sinorhizobium/Ensifer group</taxon>
        <taxon>Ensifer</taxon>
    </lineage>
</organism>
<dbReference type="Proteomes" id="UP000520198">
    <property type="component" value="Unassembled WGS sequence"/>
</dbReference>
<comment type="caution">
    <text evidence="9">The sequence shown here is derived from an EMBL/GenBank/DDBJ whole genome shotgun (WGS) entry which is preliminary data.</text>
</comment>
<dbReference type="InterPro" id="IPR012132">
    <property type="entry name" value="GMC_OxRdtase"/>
</dbReference>
<sequence length="534" mass="57804">MNESAFHYIIVGAGSAGCVLANRLSENPRHKVLLIEAGGSDARFWIKVPLGYAKTFADHAVNWSYMTQPDPGLNGRQAYWPRGRVIGGSSSINAMAYLRGLPHDFDDWERAGATGWNWEIVRKTYEALECHVEGAIQKGGGPLVVSDVGDGMHPFVQNFLVAAREMGWNVARNLNGEEAEGLMRMRSTVRNGRRWSAADAFLRPATKRSNLRVISRALVEKLIIQNGRAAGVQFRLGGVQHIVRANKEVILSAGAINSPQILQLSGIGPAALLQAHCIPVLHDLPEVGKGLQDHLAVSQYYRATEPTLNNILGNGLGRMLAGVRYILTRKGPLSVPVNQISGYVRSSPELEVPDVQVYCNPMSYITHASGAVGVDPAPGFLLCVQPSRPTSRGQVTIASTNPEAPPLIQPNSLSTNEDCETVIKASRLLQQLAQTSAIRAVTKARLQPDISTMDDAALLENFRNRAGTVFHPSCTCRMGHDARDSVLDARLRVHGMEGLRVVDASAFPNVTSGNTNGPTIMLATRAAELILQDA</sequence>
<dbReference type="EMBL" id="JABWDU010000007">
    <property type="protein sequence ID" value="NVD41815.1"/>
    <property type="molecule type" value="Genomic_DNA"/>
</dbReference>
<dbReference type="Pfam" id="PF05199">
    <property type="entry name" value="GMC_oxred_C"/>
    <property type="match status" value="1"/>
</dbReference>
<comment type="cofactor">
    <cofactor evidence="1 5">
        <name>FAD</name>
        <dbReference type="ChEBI" id="CHEBI:57692"/>
    </cofactor>
</comment>
<dbReference type="PIRSF" id="PIRSF000137">
    <property type="entry name" value="Alcohol_oxidase"/>
    <property type="match status" value="1"/>
</dbReference>
<dbReference type="RefSeq" id="WP_176355201.1">
    <property type="nucleotide sequence ID" value="NZ_JABWDU010000007.1"/>
</dbReference>
<gene>
    <name evidence="9" type="ORF">HT585_23380</name>
</gene>
<dbReference type="AlphaFoldDB" id="A0A7Y6QAI5"/>
<evidence type="ECO:0000256" key="5">
    <source>
        <dbReference type="PIRSR" id="PIRSR000137-2"/>
    </source>
</evidence>
<evidence type="ECO:0000256" key="4">
    <source>
        <dbReference type="ARBA" id="ARBA00022827"/>
    </source>
</evidence>
<dbReference type="InterPro" id="IPR007867">
    <property type="entry name" value="GMC_OxRtase_C"/>
</dbReference>
<evidence type="ECO:0000313" key="9">
    <source>
        <dbReference type="EMBL" id="NVD41815.1"/>
    </source>
</evidence>
<evidence type="ECO:0000313" key="10">
    <source>
        <dbReference type="Proteomes" id="UP000520198"/>
    </source>
</evidence>
<evidence type="ECO:0000256" key="3">
    <source>
        <dbReference type="ARBA" id="ARBA00022630"/>
    </source>
</evidence>
<protein>
    <submittedName>
        <fullName evidence="9">GMC family oxidoreductase N-terminal domain-containing protein</fullName>
    </submittedName>
</protein>
<comment type="similarity">
    <text evidence="2 6">Belongs to the GMC oxidoreductase family.</text>
</comment>